<keyword evidence="4" id="KW-0808">Transferase</keyword>
<keyword evidence="7 8" id="KW-0472">Membrane</keyword>
<feature type="signal peptide" evidence="9">
    <location>
        <begin position="1"/>
        <end position="24"/>
    </location>
</feature>
<evidence type="ECO:0008006" key="12">
    <source>
        <dbReference type="Google" id="ProtNLM"/>
    </source>
</evidence>
<feature type="transmembrane region" description="Helical" evidence="8">
    <location>
        <begin position="432"/>
        <end position="454"/>
    </location>
</feature>
<accession>A0AA39FB21</accession>
<evidence type="ECO:0000256" key="7">
    <source>
        <dbReference type="ARBA" id="ARBA00023136"/>
    </source>
</evidence>
<evidence type="ECO:0000256" key="2">
    <source>
        <dbReference type="ARBA" id="ARBA00008744"/>
    </source>
</evidence>
<reference evidence="10" key="2">
    <citation type="submission" date="2023-03" db="EMBL/GenBank/DDBJ databases">
        <authorList>
            <person name="Inwood S.N."/>
            <person name="Skelly J.G."/>
            <person name="Guhlin J."/>
            <person name="Harrop T.W.R."/>
            <person name="Goldson S.G."/>
            <person name="Dearden P.K."/>
        </authorList>
    </citation>
    <scope>NUCLEOTIDE SEQUENCE</scope>
    <source>
        <strain evidence="10">Irish</strain>
        <tissue evidence="10">Whole body</tissue>
    </source>
</reference>
<feature type="transmembrane region" description="Helical" evidence="8">
    <location>
        <begin position="809"/>
        <end position="829"/>
    </location>
</feature>
<feature type="transmembrane region" description="Helical" evidence="8">
    <location>
        <begin position="254"/>
        <end position="274"/>
    </location>
</feature>
<sequence length="1435" mass="164677">MEIGRFSYELLVLALAILIGALHRDYVSELFENDRHFSYLSEIEREMSFRTEMGMYYYYYKVIIEAPNWYEGVSQIWNDTSSQYPKKIDASKTYNLFPEIAIGFLYHQAKALGLLERPECWQIERGEGLSTVTSCHGLAVPSYFYLEFVWAFSTLTAGMLFIYATHLSDSILGGLIAVVCFLFNHTECTRVQWTPPLRESFAYPIILSQMYGVTMILNKYQKTNLKTKFGWRETLTNLQFIGVVISTTGSLACWQFSQFILITQVIALLILQWLEIIPRPLTFQLLAAHSLSMSIFTLFGNPNSIILLLSLVFSVVYSYELVTRLENYFGPKMLIITDIISTIVFTYFNKFIFTLSIDDYSHVYDILKAKFTNYKDFHTLLYTCSATFDFLPYETYEAIIKTLLLPTAILAGFMATYCWYRNYKIINYPQCIEVDVAYNALQTGAFIIMAMTIMRLKLLMNPHLCIIAGLVANKKYLVKLGFKNELLRYLLIITLITQMSHKGIERVQEEGRYYGEFRNIEQEELFEWIKINTMKNAVFAGKMSIMANLLLSTRRPIVNNPYYESKEMRDRTLAVYEMYSRKDAASVYETLRNMHVEYLVLEEGSCYGHGNAKTGCRMIDLWDVADGGRAKRLGKRPLCPILYGGNCHPFRRVFSNNHYVVLSLDYSTYIELKPVAPLLLQSCYNWKITEIIKMRSEVGEWLATCVGSPICILLLSWSLLIYQNQPSSLKRRIDVLTVAIIAQSLAHQLGLLLYAILTLIRPTNHFGELCSTLVWLLNSSSILQALTLTSIAIFAAINKDESSLTKNHIKYHLVSLTVVSACIGFTGVLNFEPETCVFLAHEVSPKYGLFINSLRGLLLFGTICGLIIAMFKDAYRNPKSELLQSVSDLSDTSSKNSSGAFECHPHHWDPSNGSCTSGSTNSRACLRKRKVHVDESGSKSTVFSILFVCYIFDHLPILVVSIRPEVLNGFCTPQNVAIWLPLIKDTLLPMFLAIFDKMFCQYVAKVYTKQDNSRKLAHCGVDGKFRHFEQDAEYKLQLNLNHGLKFPLTNGSLYGRLHTHQNRPRTGTITMGIQHYPRIQSLNDDNNYGSLPAELTSFTSSTFEPRLHKDVNIPSILSATNDHQRQEQQQSIQRLIKLNENFDFSNRRKIGSTDVFGQNMENLVQLEEPAKRKFTKSLDEIHEEVPKRKLINTIILNDIEKEKLQHNSTRKEEEEFTKNLVRRNQSFDSTKYPRLGLDFRTYDVKDLIRKDRNMDLKREVFDQEIGYETSDDESCDYDNEDFNDTMSSCKSRSRSCCSVTTVANDDFEFFQRKETKVELFPIKKITDSKINMRSFTPKIIENSRLGESDSQKKIGNNKNSMTKPIIQSYHLKKITPGFSMNDLDKIYPIKHQSNLSITNNKNSPINYSSNNGNISRQNIGGSAPDLKKIFISELI</sequence>
<keyword evidence="5 8" id="KW-0812">Transmembrane</keyword>
<dbReference type="GO" id="GO:0005637">
    <property type="term" value="C:nuclear inner membrane"/>
    <property type="evidence" value="ECO:0007669"/>
    <property type="project" value="TreeGrafter"/>
</dbReference>
<keyword evidence="3" id="KW-0328">Glycosyltransferase</keyword>
<dbReference type="InterPro" id="IPR018732">
    <property type="entry name" value="Dpy-19/Dpy-19-like"/>
</dbReference>
<evidence type="ECO:0000256" key="8">
    <source>
        <dbReference type="SAM" id="Phobius"/>
    </source>
</evidence>
<feature type="transmembrane region" description="Helical" evidence="8">
    <location>
        <begin position="398"/>
        <end position="420"/>
    </location>
</feature>
<feature type="transmembrane region" description="Helical" evidence="8">
    <location>
        <begin position="701"/>
        <end position="722"/>
    </location>
</feature>
<dbReference type="Pfam" id="PF10034">
    <property type="entry name" value="Dpy19"/>
    <property type="match status" value="1"/>
</dbReference>
<dbReference type="Proteomes" id="UP001168990">
    <property type="component" value="Unassembled WGS sequence"/>
</dbReference>
<evidence type="ECO:0000256" key="3">
    <source>
        <dbReference type="ARBA" id="ARBA00022676"/>
    </source>
</evidence>
<feature type="transmembrane region" description="Helical" evidence="8">
    <location>
        <begin position="772"/>
        <end position="797"/>
    </location>
</feature>
<keyword evidence="6 8" id="KW-1133">Transmembrane helix</keyword>
<reference evidence="10" key="1">
    <citation type="journal article" date="2023" name="bioRxiv">
        <title>Scaffold-level genome assemblies of two parasitoid biocontrol wasps reveal the parthenogenesis mechanism and an associated novel virus.</title>
        <authorList>
            <person name="Inwood S."/>
            <person name="Skelly J."/>
            <person name="Guhlin J."/>
            <person name="Harrop T."/>
            <person name="Goldson S."/>
            <person name="Dearden P."/>
        </authorList>
    </citation>
    <scope>NUCLEOTIDE SEQUENCE</scope>
    <source>
        <strain evidence="10">Irish</strain>
        <tissue evidence="10">Whole body</tissue>
    </source>
</reference>
<dbReference type="PANTHER" id="PTHR31488">
    <property type="entry name" value="DPY-19-LIKE 1, LIKE (H. SAPIENS)"/>
    <property type="match status" value="1"/>
</dbReference>
<evidence type="ECO:0000256" key="6">
    <source>
        <dbReference type="ARBA" id="ARBA00022989"/>
    </source>
</evidence>
<feature type="transmembrane region" description="Helical" evidence="8">
    <location>
        <begin position="849"/>
        <end position="871"/>
    </location>
</feature>
<name>A0AA39FB21_9HYME</name>
<dbReference type="EMBL" id="JAQQBS010001422">
    <property type="protein sequence ID" value="KAK0166263.1"/>
    <property type="molecule type" value="Genomic_DNA"/>
</dbReference>
<evidence type="ECO:0000313" key="10">
    <source>
        <dbReference type="EMBL" id="KAK0166263.1"/>
    </source>
</evidence>
<protein>
    <recommendedName>
        <fullName evidence="12">C-mannosyltransferase dpy-19</fullName>
    </recommendedName>
</protein>
<feature type="chain" id="PRO_5041257758" description="C-mannosyltransferase dpy-19" evidence="9">
    <location>
        <begin position="25"/>
        <end position="1435"/>
    </location>
</feature>
<evidence type="ECO:0000256" key="1">
    <source>
        <dbReference type="ARBA" id="ARBA00004141"/>
    </source>
</evidence>
<feature type="transmembrane region" description="Helical" evidence="8">
    <location>
        <begin position="734"/>
        <end position="760"/>
    </location>
</feature>
<organism evidence="10 11">
    <name type="scientific">Microctonus aethiopoides</name>
    <dbReference type="NCBI Taxonomy" id="144406"/>
    <lineage>
        <taxon>Eukaryota</taxon>
        <taxon>Metazoa</taxon>
        <taxon>Ecdysozoa</taxon>
        <taxon>Arthropoda</taxon>
        <taxon>Hexapoda</taxon>
        <taxon>Insecta</taxon>
        <taxon>Pterygota</taxon>
        <taxon>Neoptera</taxon>
        <taxon>Endopterygota</taxon>
        <taxon>Hymenoptera</taxon>
        <taxon>Apocrita</taxon>
        <taxon>Ichneumonoidea</taxon>
        <taxon>Braconidae</taxon>
        <taxon>Euphorinae</taxon>
        <taxon>Microctonus</taxon>
    </lineage>
</organism>
<proteinExistence type="inferred from homology"/>
<gene>
    <name evidence="10" type="ORF">PV328_004699</name>
</gene>
<comment type="caution">
    <text evidence="10">The sequence shown here is derived from an EMBL/GenBank/DDBJ whole genome shotgun (WGS) entry which is preliminary data.</text>
</comment>
<dbReference type="PANTHER" id="PTHR31488:SF1">
    <property type="entry name" value="C-MANNOSYLTRANSFERASE DPY19L1"/>
    <property type="match status" value="1"/>
</dbReference>
<feature type="transmembrane region" description="Helical" evidence="8">
    <location>
        <begin position="942"/>
        <end position="964"/>
    </location>
</feature>
<keyword evidence="11" id="KW-1185">Reference proteome</keyword>
<feature type="transmembrane region" description="Helical" evidence="8">
    <location>
        <begin position="170"/>
        <end position="186"/>
    </location>
</feature>
<dbReference type="GO" id="GO:0000030">
    <property type="term" value="F:mannosyltransferase activity"/>
    <property type="evidence" value="ECO:0007669"/>
    <property type="project" value="TreeGrafter"/>
</dbReference>
<evidence type="ECO:0000256" key="9">
    <source>
        <dbReference type="SAM" id="SignalP"/>
    </source>
</evidence>
<keyword evidence="9" id="KW-0732">Signal</keyword>
<evidence type="ECO:0000256" key="5">
    <source>
        <dbReference type="ARBA" id="ARBA00022692"/>
    </source>
</evidence>
<feature type="transmembrane region" description="Helical" evidence="8">
    <location>
        <begin position="334"/>
        <end position="353"/>
    </location>
</feature>
<evidence type="ECO:0000256" key="4">
    <source>
        <dbReference type="ARBA" id="ARBA00022679"/>
    </source>
</evidence>
<comment type="subcellular location">
    <subcellularLocation>
        <location evidence="1">Membrane</location>
        <topology evidence="1">Multi-pass membrane protein</topology>
    </subcellularLocation>
</comment>
<evidence type="ECO:0000313" key="11">
    <source>
        <dbReference type="Proteomes" id="UP001168990"/>
    </source>
</evidence>
<comment type="similarity">
    <text evidence="2">Belongs to the dpy-19 family.</text>
</comment>